<evidence type="ECO:0000313" key="5">
    <source>
        <dbReference type="Proteomes" id="UP001162164"/>
    </source>
</evidence>
<dbReference type="InterPro" id="IPR027806">
    <property type="entry name" value="HARBI1_dom"/>
</dbReference>
<sequence>MVVTITTLLRTYIDVGCNGRISGGVLRNSSIFKQLENEILPDSTFLVGDDAFPLKKYLSKPFPGINATARRISENAFGILVSKFRVFEKPIPFNPNKIDKIVKACCAIRNWLRKDDKNYLQSGFVDMEDTENGTVIPGYGEVRITE</sequence>
<evidence type="ECO:0000259" key="3">
    <source>
        <dbReference type="Pfam" id="PF13359"/>
    </source>
</evidence>
<comment type="cofactor">
    <cofactor evidence="1">
        <name>a divalent metal cation</name>
        <dbReference type="ChEBI" id="CHEBI:60240"/>
    </cofactor>
</comment>
<organism evidence="4 5">
    <name type="scientific">Molorchus minor</name>
    <dbReference type="NCBI Taxonomy" id="1323400"/>
    <lineage>
        <taxon>Eukaryota</taxon>
        <taxon>Metazoa</taxon>
        <taxon>Ecdysozoa</taxon>
        <taxon>Arthropoda</taxon>
        <taxon>Hexapoda</taxon>
        <taxon>Insecta</taxon>
        <taxon>Pterygota</taxon>
        <taxon>Neoptera</taxon>
        <taxon>Endopterygota</taxon>
        <taxon>Coleoptera</taxon>
        <taxon>Polyphaga</taxon>
        <taxon>Cucujiformia</taxon>
        <taxon>Chrysomeloidea</taxon>
        <taxon>Cerambycidae</taxon>
        <taxon>Lamiinae</taxon>
        <taxon>Monochamini</taxon>
        <taxon>Molorchus</taxon>
    </lineage>
</organism>
<evidence type="ECO:0000256" key="1">
    <source>
        <dbReference type="ARBA" id="ARBA00001968"/>
    </source>
</evidence>
<evidence type="ECO:0000256" key="2">
    <source>
        <dbReference type="ARBA" id="ARBA00022723"/>
    </source>
</evidence>
<keyword evidence="5" id="KW-1185">Reference proteome</keyword>
<reference evidence="4" key="1">
    <citation type="journal article" date="2023" name="Insect Mol. Biol.">
        <title>Genome sequencing provides insights into the evolution of gene families encoding plant cell wall-degrading enzymes in longhorned beetles.</title>
        <authorList>
            <person name="Shin N.R."/>
            <person name="Okamura Y."/>
            <person name="Kirsch R."/>
            <person name="Pauchet Y."/>
        </authorList>
    </citation>
    <scope>NUCLEOTIDE SEQUENCE</scope>
    <source>
        <strain evidence="4">MMC_N1</strain>
    </source>
</reference>
<proteinExistence type="predicted"/>
<feature type="domain" description="DDE Tnp4" evidence="3">
    <location>
        <begin position="10"/>
        <end position="110"/>
    </location>
</feature>
<comment type="caution">
    <text evidence="4">The sequence shown here is derived from an EMBL/GenBank/DDBJ whole genome shotgun (WGS) entry which is preliminary data.</text>
</comment>
<accession>A0ABQ9JHR2</accession>
<keyword evidence="2" id="KW-0479">Metal-binding</keyword>
<dbReference type="Proteomes" id="UP001162164">
    <property type="component" value="Unassembled WGS sequence"/>
</dbReference>
<gene>
    <name evidence="4" type="ORF">NQ317_017237</name>
</gene>
<name>A0ABQ9JHR2_9CUCU</name>
<dbReference type="Pfam" id="PF13359">
    <property type="entry name" value="DDE_Tnp_4"/>
    <property type="match status" value="1"/>
</dbReference>
<dbReference type="EMBL" id="JAPWTJ010000591">
    <property type="protein sequence ID" value="KAJ8977075.1"/>
    <property type="molecule type" value="Genomic_DNA"/>
</dbReference>
<protein>
    <recommendedName>
        <fullName evidence="3">DDE Tnp4 domain-containing protein</fullName>
    </recommendedName>
</protein>
<evidence type="ECO:0000313" key="4">
    <source>
        <dbReference type="EMBL" id="KAJ8977075.1"/>
    </source>
</evidence>